<dbReference type="AlphaFoldDB" id="M8B7C1"/>
<accession>M8B7C1</accession>
<feature type="region of interest" description="Disordered" evidence="1">
    <location>
        <begin position="1"/>
        <end position="36"/>
    </location>
</feature>
<sequence>MVRPADDTPAGHGGRDHRLLRGHGPGGPPEAQRRPVLPQHTSNSVFLLTPRCNPQVACAAEDRRRAPAVTQGLDGDALRPLLWDAVLGMLRRVSDLAASGAPVEVGHAAFASMMDLQWRVMFSAGLDEPTSRELHGFAGRPWRTPSGPTSRTSSRRSRLPTSSALGAVLPHTWRHLWRVRHLRQQRRRPQRRSPRHALPWHGSPMLFIDETIPARIFFKSGQPAAVAGTEVPRAILVVLAP</sequence>
<dbReference type="ExpressionAtlas" id="M8B7C1">
    <property type="expression patterns" value="baseline"/>
</dbReference>
<organism evidence="2">
    <name type="scientific">Aegilops tauschii</name>
    <name type="common">Tausch's goatgrass</name>
    <name type="synonym">Aegilops squarrosa</name>
    <dbReference type="NCBI Taxonomy" id="37682"/>
    <lineage>
        <taxon>Eukaryota</taxon>
        <taxon>Viridiplantae</taxon>
        <taxon>Streptophyta</taxon>
        <taxon>Embryophyta</taxon>
        <taxon>Tracheophyta</taxon>
        <taxon>Spermatophyta</taxon>
        <taxon>Magnoliopsida</taxon>
        <taxon>Liliopsida</taxon>
        <taxon>Poales</taxon>
        <taxon>Poaceae</taxon>
        <taxon>BOP clade</taxon>
        <taxon>Pooideae</taxon>
        <taxon>Triticodae</taxon>
        <taxon>Triticeae</taxon>
        <taxon>Triticinae</taxon>
        <taxon>Aegilops</taxon>
    </lineage>
</organism>
<feature type="compositionally biased region" description="Low complexity" evidence="1">
    <location>
        <begin position="140"/>
        <end position="152"/>
    </location>
</feature>
<protein>
    <submittedName>
        <fullName evidence="2">Uncharacterized protein</fullName>
    </submittedName>
</protein>
<evidence type="ECO:0000256" key="1">
    <source>
        <dbReference type="SAM" id="MobiDB-lite"/>
    </source>
</evidence>
<name>M8B7C1_AEGTA</name>
<proteinExistence type="predicted"/>
<feature type="region of interest" description="Disordered" evidence="1">
    <location>
        <begin position="132"/>
        <end position="161"/>
    </location>
</feature>
<evidence type="ECO:0000313" key="2">
    <source>
        <dbReference type="EnsemblPlants" id="EMT09886"/>
    </source>
</evidence>
<reference evidence="2" key="1">
    <citation type="submission" date="2015-06" db="UniProtKB">
        <authorList>
            <consortium name="EnsemblPlants"/>
        </authorList>
    </citation>
    <scope>IDENTIFICATION</scope>
</reference>
<dbReference type="EnsemblPlants" id="EMT09886">
    <property type="protein sequence ID" value="EMT09886"/>
    <property type="gene ID" value="F775_22948"/>
</dbReference>